<proteinExistence type="inferred from homology"/>
<dbReference type="HAMAP" id="MF_02057">
    <property type="entry name" value="tRNA_methyltr_CmoM"/>
    <property type="match status" value="1"/>
</dbReference>
<evidence type="ECO:0000259" key="2">
    <source>
        <dbReference type="Pfam" id="PF08241"/>
    </source>
</evidence>
<keyword evidence="1 3" id="KW-0489">Methyltransferase</keyword>
<organism evidence="3 4">
    <name type="scientific">Balneatrix alpica</name>
    <dbReference type="NCBI Taxonomy" id="75684"/>
    <lineage>
        <taxon>Bacteria</taxon>
        <taxon>Pseudomonadati</taxon>
        <taxon>Pseudomonadota</taxon>
        <taxon>Gammaproteobacteria</taxon>
        <taxon>Oceanospirillales</taxon>
        <taxon>Balneatrichaceae</taxon>
        <taxon>Balneatrix</taxon>
    </lineage>
</organism>
<accession>A0ABV5Z9Z6</accession>
<name>A0ABV5Z9Z6_9GAMM</name>
<dbReference type="SUPFAM" id="SSF53335">
    <property type="entry name" value="S-adenosyl-L-methionine-dependent methyltransferases"/>
    <property type="match status" value="1"/>
</dbReference>
<dbReference type="GO" id="GO:0008168">
    <property type="term" value="F:methyltransferase activity"/>
    <property type="evidence" value="ECO:0007669"/>
    <property type="project" value="UniProtKB-KW"/>
</dbReference>
<protein>
    <recommendedName>
        <fullName evidence="1">tRNA 5-carboxymethoxyuridine methyltransferase</fullName>
        <ecNumber evidence="1">2.1.1.-</ecNumber>
    </recommendedName>
    <alternativeName>
        <fullName evidence="1">cmo5U methyltransferase</fullName>
    </alternativeName>
</protein>
<dbReference type="EC" id="2.1.1.-" evidence="1"/>
<feature type="binding site" evidence="1">
    <location>
        <begin position="51"/>
        <end position="52"/>
    </location>
    <ligand>
        <name>S-adenosyl-L-methionine</name>
        <dbReference type="ChEBI" id="CHEBI:59789"/>
    </ligand>
</feature>
<keyword evidence="4" id="KW-1185">Reference proteome</keyword>
<sequence>MADRSFDGLSNKFSQHIYATDKGRLRLALLEEDLFNQGPDWNQPLDILDAGGGMGQLSARLAGQGHRITLCDISAEMLAGARSNFAEQAPAAEPRFLQAAIQDLPQLLAGHDYDLVLFHAVMEWLQQPYQALQQLLELLRPGGHLSVMFYNRHALNWRYLTSNQFALAMQEQVQTKPDSLTPPGPLDPYEVAAWLEQAGLNMKAWTGIRCVYDHVPRPLKPKLDYDEVLQTERHFARRPPYRELGRYVHMLVQKPD</sequence>
<feature type="binding site" evidence="1">
    <location>
        <position position="26"/>
    </location>
    <ligand>
        <name>S-adenosyl-L-methionine</name>
        <dbReference type="ChEBI" id="CHEBI:59789"/>
    </ligand>
</feature>
<feature type="binding site" evidence="1">
    <location>
        <position position="72"/>
    </location>
    <ligand>
        <name>S-adenosyl-L-methionine</name>
        <dbReference type="ChEBI" id="CHEBI:59789"/>
    </ligand>
</feature>
<feature type="binding site" evidence="1">
    <location>
        <position position="119"/>
    </location>
    <ligand>
        <name>S-adenosyl-L-methionine</name>
        <dbReference type="ChEBI" id="CHEBI:59789"/>
    </ligand>
</feature>
<evidence type="ECO:0000313" key="4">
    <source>
        <dbReference type="Proteomes" id="UP001589628"/>
    </source>
</evidence>
<comment type="catalytic activity">
    <reaction evidence="1">
        <text>5-carboxymethoxyuridine(34) in tRNA + S-adenosyl-L-methionine = 5-methoxycarbonylmethoxyuridine(34) in tRNA + S-adenosyl-L-homocysteine</text>
        <dbReference type="Rhea" id="RHEA:54080"/>
        <dbReference type="Rhea" id="RHEA-COMP:13383"/>
        <dbReference type="Rhea" id="RHEA-COMP:13781"/>
        <dbReference type="ChEBI" id="CHEBI:57856"/>
        <dbReference type="ChEBI" id="CHEBI:59789"/>
        <dbReference type="ChEBI" id="CHEBI:136879"/>
        <dbReference type="ChEBI" id="CHEBI:138053"/>
    </reaction>
</comment>
<reference evidence="3 4" key="1">
    <citation type="submission" date="2024-09" db="EMBL/GenBank/DDBJ databases">
        <authorList>
            <person name="Sun Q."/>
            <person name="Mori K."/>
        </authorList>
    </citation>
    <scope>NUCLEOTIDE SEQUENCE [LARGE SCALE GENOMIC DNA]</scope>
    <source>
        <strain evidence="3 4">ATCC 51285</strain>
    </source>
</reference>
<comment type="function">
    <text evidence="1">Catalyzes the methylation of 5-carboxymethoxyuridine (cmo5U) to form 5-methoxycarbonylmethoxyuridine (mcmo5U) at position 34 in tRNAs.</text>
</comment>
<feature type="domain" description="Methyltransferase type 11" evidence="2">
    <location>
        <begin position="48"/>
        <end position="146"/>
    </location>
</feature>
<comment type="caution">
    <text evidence="3">The sequence shown here is derived from an EMBL/GenBank/DDBJ whole genome shotgun (WGS) entry which is preliminary data.</text>
</comment>
<dbReference type="PANTHER" id="PTHR43861">
    <property type="entry name" value="TRANS-ACONITATE 2-METHYLTRANSFERASE-RELATED"/>
    <property type="match status" value="1"/>
</dbReference>
<evidence type="ECO:0000256" key="1">
    <source>
        <dbReference type="HAMAP-Rule" id="MF_02057"/>
    </source>
</evidence>
<dbReference type="EMBL" id="JBHLZN010000002">
    <property type="protein sequence ID" value="MFB9886067.1"/>
    <property type="molecule type" value="Genomic_DNA"/>
</dbReference>
<comment type="similarity">
    <text evidence="1">Belongs to the class I-like SAM-binding methyltransferase superfamily. CmoM family.</text>
</comment>
<keyword evidence="1" id="KW-0819">tRNA processing</keyword>
<dbReference type="RefSeq" id="WP_027311567.1">
    <property type="nucleotide sequence ID" value="NZ_JBHLZN010000002.1"/>
</dbReference>
<keyword evidence="1" id="KW-0949">S-adenosyl-L-methionine</keyword>
<dbReference type="Gene3D" id="3.40.50.150">
    <property type="entry name" value="Vaccinia Virus protein VP39"/>
    <property type="match status" value="1"/>
</dbReference>
<dbReference type="Pfam" id="PF08241">
    <property type="entry name" value="Methyltransf_11"/>
    <property type="match status" value="1"/>
</dbReference>
<dbReference type="InterPro" id="IPR033664">
    <property type="entry name" value="Cmo5U_methylTrfase"/>
</dbReference>
<dbReference type="InterPro" id="IPR029063">
    <property type="entry name" value="SAM-dependent_MTases_sf"/>
</dbReference>
<dbReference type="GO" id="GO:0032259">
    <property type="term" value="P:methylation"/>
    <property type="evidence" value="ECO:0007669"/>
    <property type="project" value="UniProtKB-KW"/>
</dbReference>
<dbReference type="InterPro" id="IPR013216">
    <property type="entry name" value="Methyltransf_11"/>
</dbReference>
<evidence type="ECO:0000313" key="3">
    <source>
        <dbReference type="EMBL" id="MFB9886067.1"/>
    </source>
</evidence>
<gene>
    <name evidence="1" type="primary">cmoM</name>
    <name evidence="3" type="ORF">ACFFLH_06570</name>
</gene>
<keyword evidence="1" id="KW-0808">Transferase</keyword>
<comment type="caution">
    <text evidence="1">Lacks conserved residue(s) required for the propagation of feature annotation.</text>
</comment>
<dbReference type="CDD" id="cd02440">
    <property type="entry name" value="AdoMet_MTases"/>
    <property type="match status" value="1"/>
</dbReference>
<dbReference type="PANTHER" id="PTHR43861:SF1">
    <property type="entry name" value="TRANS-ACONITATE 2-METHYLTRANSFERASE"/>
    <property type="match status" value="1"/>
</dbReference>
<dbReference type="Proteomes" id="UP001589628">
    <property type="component" value="Unassembled WGS sequence"/>
</dbReference>